<feature type="signal peptide" evidence="1">
    <location>
        <begin position="1"/>
        <end position="19"/>
    </location>
</feature>
<gene>
    <name evidence="2" type="ORF">CKM354_001031400</name>
</gene>
<evidence type="ECO:0000313" key="3">
    <source>
        <dbReference type="Proteomes" id="UP000825890"/>
    </source>
</evidence>
<dbReference type="GeneID" id="68295889"/>
<reference evidence="2 3" key="1">
    <citation type="submission" date="2021-01" db="EMBL/GenBank/DDBJ databases">
        <title>Cercospora kikuchii MAFF 305040 whole genome shotgun sequence.</title>
        <authorList>
            <person name="Kashiwa T."/>
            <person name="Suzuki T."/>
        </authorList>
    </citation>
    <scope>NUCLEOTIDE SEQUENCE [LARGE SCALE GENOMIC DNA]</scope>
    <source>
        <strain evidence="2 3">MAFF 305040</strain>
    </source>
</reference>
<evidence type="ECO:0000313" key="2">
    <source>
        <dbReference type="EMBL" id="GIZ47215.1"/>
    </source>
</evidence>
<organism evidence="2 3">
    <name type="scientific">Cercospora kikuchii</name>
    <dbReference type="NCBI Taxonomy" id="84275"/>
    <lineage>
        <taxon>Eukaryota</taxon>
        <taxon>Fungi</taxon>
        <taxon>Dikarya</taxon>
        <taxon>Ascomycota</taxon>
        <taxon>Pezizomycotina</taxon>
        <taxon>Dothideomycetes</taxon>
        <taxon>Dothideomycetidae</taxon>
        <taxon>Mycosphaerellales</taxon>
        <taxon>Mycosphaerellaceae</taxon>
        <taxon>Cercospora</taxon>
    </lineage>
</organism>
<feature type="chain" id="PRO_5040105548" evidence="1">
    <location>
        <begin position="20"/>
        <end position="336"/>
    </location>
</feature>
<evidence type="ECO:0000256" key="1">
    <source>
        <dbReference type="SAM" id="SignalP"/>
    </source>
</evidence>
<dbReference type="AlphaFoldDB" id="A0A9P3CWR2"/>
<dbReference type="RefSeq" id="XP_044661702.1">
    <property type="nucleotide sequence ID" value="XM_044805767.1"/>
</dbReference>
<sequence>MHLLLSLLSLFTLSHQHQSQQLGIGFDFAPAYATSAISHPNGSNIALARVNGDDAWRALMTRICFDPNSHLGKPGSTATSASTTMVDMIRALVKASEDRLGHRILAATVSMPSREDGSRGGRPISDLVRESFSVVGLEYLPSVFSSFFGEPLLYPENSIMAAHDLGLCHPYNVSKNHCLGPPGRAERSKETYYLVGYYSDALEVIETSPTALAYEITPYPYTDHQLGESMRDRNPDEAFYWEQVRRILSMPLLKNIWKPTKVIVYGDRSNDTHLRQVIAEVLRAFLGEDEQPQWVSDNIDPVFAGAMGAAVFAKRQPFWKWEQSMSDVAPTYKIDL</sequence>
<dbReference type="Proteomes" id="UP000825890">
    <property type="component" value="Unassembled WGS sequence"/>
</dbReference>
<comment type="caution">
    <text evidence="2">The sequence shown here is derived from an EMBL/GenBank/DDBJ whole genome shotgun (WGS) entry which is preliminary data.</text>
</comment>
<keyword evidence="1" id="KW-0732">Signal</keyword>
<dbReference type="OrthoDB" id="3643156at2759"/>
<accession>A0A9P3CWR2</accession>
<name>A0A9P3CWR2_9PEZI</name>
<proteinExistence type="predicted"/>
<keyword evidence="3" id="KW-1185">Reference proteome</keyword>
<dbReference type="EMBL" id="BOLY01000007">
    <property type="protein sequence ID" value="GIZ47215.1"/>
    <property type="molecule type" value="Genomic_DNA"/>
</dbReference>
<protein>
    <submittedName>
        <fullName evidence="2">Uncharacterized protein</fullName>
    </submittedName>
</protein>